<evidence type="ECO:0000256" key="5">
    <source>
        <dbReference type="ARBA" id="ARBA00022989"/>
    </source>
</evidence>
<dbReference type="InterPro" id="IPR050291">
    <property type="entry name" value="CDF_Transporter"/>
</dbReference>
<dbReference type="InterPro" id="IPR027469">
    <property type="entry name" value="Cation_efflux_TMD_sf"/>
</dbReference>
<name>A0A918D2V0_9BACI</name>
<comment type="similarity">
    <text evidence="2">Belongs to the cation diffusion facilitator (CDF) transporter (TC 2.A.4) family.</text>
</comment>
<keyword evidence="6 7" id="KW-0472">Membrane</keyword>
<evidence type="ECO:0000256" key="4">
    <source>
        <dbReference type="ARBA" id="ARBA00022692"/>
    </source>
</evidence>
<sequence>MNHADNLRLAEKGAWISIITYLTLSIIKLWIATWGNSLALRADGLNNTTDVIASIAVLIGLRISQKPPDENHRYGHYRAETVASLFAAFIMMFIGIQVIYDTVRKFITFEVEEPSMLTAWTALGSAVIMLIVYLYNLRLSKRLHSQALFSVAQDNRSDALVSIGAFIGIMGAQFGIYWLDPLTGTLVGLIICKTAFDIFKDATLTLTDAFDEEELALIKKTIADVSEVERVVDVKGRIHGSQALLELTILVDADLTVEHSHKITERIEKYLAKKHGVTHAHIHLEPFYEGLKEDSAENQRS</sequence>
<evidence type="ECO:0000256" key="2">
    <source>
        <dbReference type="ARBA" id="ARBA00008114"/>
    </source>
</evidence>
<dbReference type="Pfam" id="PF16916">
    <property type="entry name" value="ZT_dimer"/>
    <property type="match status" value="1"/>
</dbReference>
<feature type="transmembrane region" description="Helical" evidence="7">
    <location>
        <begin position="12"/>
        <end position="32"/>
    </location>
</feature>
<evidence type="ECO:0000256" key="3">
    <source>
        <dbReference type="ARBA" id="ARBA00022448"/>
    </source>
</evidence>
<dbReference type="EMBL" id="BMOS01000017">
    <property type="protein sequence ID" value="GGN60714.1"/>
    <property type="molecule type" value="Genomic_DNA"/>
</dbReference>
<evidence type="ECO:0000313" key="11">
    <source>
        <dbReference type="Proteomes" id="UP000624041"/>
    </source>
</evidence>
<feature type="transmembrane region" description="Helical" evidence="7">
    <location>
        <begin position="159"/>
        <end position="179"/>
    </location>
</feature>
<organism evidence="10 11">
    <name type="scientific">Oceanobacillus indicireducens</name>
    <dbReference type="NCBI Taxonomy" id="1004261"/>
    <lineage>
        <taxon>Bacteria</taxon>
        <taxon>Bacillati</taxon>
        <taxon>Bacillota</taxon>
        <taxon>Bacilli</taxon>
        <taxon>Bacillales</taxon>
        <taxon>Bacillaceae</taxon>
        <taxon>Oceanobacillus</taxon>
    </lineage>
</organism>
<evidence type="ECO:0000259" key="8">
    <source>
        <dbReference type="Pfam" id="PF01545"/>
    </source>
</evidence>
<dbReference type="SUPFAM" id="SSF161111">
    <property type="entry name" value="Cation efflux protein transmembrane domain-like"/>
    <property type="match status" value="1"/>
</dbReference>
<dbReference type="FunFam" id="1.20.1510.10:FF:000006">
    <property type="entry name" value="Divalent cation efflux transporter"/>
    <property type="match status" value="1"/>
</dbReference>
<keyword evidence="5 7" id="KW-1133">Transmembrane helix</keyword>
<dbReference type="PANTHER" id="PTHR43840:SF50">
    <property type="entry name" value="MANGANESE EFFLUX SYSTEM PROTEIN MNES"/>
    <property type="match status" value="1"/>
</dbReference>
<accession>A0A918D2V0</accession>
<proteinExistence type="inferred from homology"/>
<dbReference type="AlphaFoldDB" id="A0A918D2V0"/>
<dbReference type="Gene3D" id="3.30.70.1350">
    <property type="entry name" value="Cation efflux protein, cytoplasmic domain"/>
    <property type="match status" value="1"/>
</dbReference>
<keyword evidence="3" id="KW-0813">Transport</keyword>
<feature type="transmembrane region" description="Helical" evidence="7">
    <location>
        <begin position="82"/>
        <end position="100"/>
    </location>
</feature>
<dbReference type="NCBIfam" id="TIGR01297">
    <property type="entry name" value="CDF"/>
    <property type="match status" value="1"/>
</dbReference>
<dbReference type="Proteomes" id="UP000624041">
    <property type="component" value="Unassembled WGS sequence"/>
</dbReference>
<evidence type="ECO:0000256" key="7">
    <source>
        <dbReference type="SAM" id="Phobius"/>
    </source>
</evidence>
<dbReference type="SUPFAM" id="SSF160240">
    <property type="entry name" value="Cation efflux protein cytoplasmic domain-like"/>
    <property type="match status" value="1"/>
</dbReference>
<keyword evidence="11" id="KW-1185">Reference proteome</keyword>
<dbReference type="PANTHER" id="PTHR43840">
    <property type="entry name" value="MITOCHONDRIAL METAL TRANSPORTER 1-RELATED"/>
    <property type="match status" value="1"/>
</dbReference>
<feature type="transmembrane region" description="Helical" evidence="7">
    <location>
        <begin position="120"/>
        <end position="138"/>
    </location>
</feature>
<dbReference type="InterPro" id="IPR027470">
    <property type="entry name" value="Cation_efflux_CTD"/>
</dbReference>
<reference evidence="10" key="2">
    <citation type="submission" date="2020-09" db="EMBL/GenBank/DDBJ databases">
        <authorList>
            <person name="Sun Q."/>
            <person name="Ohkuma M."/>
        </authorList>
    </citation>
    <scope>NUCLEOTIDE SEQUENCE</scope>
    <source>
        <strain evidence="10">JCM 17251</strain>
    </source>
</reference>
<dbReference type="GO" id="GO:0016020">
    <property type="term" value="C:membrane"/>
    <property type="evidence" value="ECO:0007669"/>
    <property type="project" value="UniProtKB-SubCell"/>
</dbReference>
<comment type="subcellular location">
    <subcellularLocation>
        <location evidence="1">Membrane</location>
        <topology evidence="1">Multi-pass membrane protein</topology>
    </subcellularLocation>
</comment>
<evidence type="ECO:0000256" key="1">
    <source>
        <dbReference type="ARBA" id="ARBA00004141"/>
    </source>
</evidence>
<feature type="domain" description="Cation efflux protein cytoplasmic" evidence="9">
    <location>
        <begin position="211"/>
        <end position="286"/>
    </location>
</feature>
<dbReference type="InterPro" id="IPR058533">
    <property type="entry name" value="Cation_efflux_TM"/>
</dbReference>
<feature type="transmembrane region" description="Helical" evidence="7">
    <location>
        <begin position="44"/>
        <end position="61"/>
    </location>
</feature>
<evidence type="ECO:0000259" key="9">
    <source>
        <dbReference type="Pfam" id="PF16916"/>
    </source>
</evidence>
<evidence type="ECO:0000256" key="6">
    <source>
        <dbReference type="ARBA" id="ARBA00023136"/>
    </source>
</evidence>
<protein>
    <submittedName>
        <fullName evidence="10">Transporter YeaB</fullName>
    </submittedName>
</protein>
<evidence type="ECO:0000313" key="10">
    <source>
        <dbReference type="EMBL" id="GGN60714.1"/>
    </source>
</evidence>
<comment type="caution">
    <text evidence="10">The sequence shown here is derived from an EMBL/GenBank/DDBJ whole genome shotgun (WGS) entry which is preliminary data.</text>
</comment>
<reference evidence="10" key="1">
    <citation type="journal article" date="2014" name="Int. J. Syst. Evol. Microbiol.">
        <title>Complete genome sequence of Corynebacterium casei LMG S-19264T (=DSM 44701T), isolated from a smear-ripened cheese.</title>
        <authorList>
            <consortium name="US DOE Joint Genome Institute (JGI-PGF)"/>
            <person name="Walter F."/>
            <person name="Albersmeier A."/>
            <person name="Kalinowski J."/>
            <person name="Ruckert C."/>
        </authorList>
    </citation>
    <scope>NUCLEOTIDE SEQUENCE</scope>
    <source>
        <strain evidence="10">JCM 17251</strain>
    </source>
</reference>
<dbReference type="InterPro" id="IPR036837">
    <property type="entry name" value="Cation_efflux_CTD_sf"/>
</dbReference>
<keyword evidence="4 7" id="KW-0812">Transmembrane</keyword>
<dbReference type="RefSeq" id="WP_188857846.1">
    <property type="nucleotide sequence ID" value="NZ_BMOS01000017.1"/>
</dbReference>
<dbReference type="Gene3D" id="1.20.1510.10">
    <property type="entry name" value="Cation efflux protein transmembrane domain"/>
    <property type="match status" value="1"/>
</dbReference>
<dbReference type="InterPro" id="IPR002524">
    <property type="entry name" value="Cation_efflux"/>
</dbReference>
<feature type="domain" description="Cation efflux protein transmembrane" evidence="8">
    <location>
        <begin position="15"/>
        <end position="206"/>
    </location>
</feature>
<dbReference type="Pfam" id="PF01545">
    <property type="entry name" value="Cation_efflux"/>
    <property type="match status" value="1"/>
</dbReference>
<dbReference type="GO" id="GO:0008324">
    <property type="term" value="F:monoatomic cation transmembrane transporter activity"/>
    <property type="evidence" value="ECO:0007669"/>
    <property type="project" value="InterPro"/>
</dbReference>
<gene>
    <name evidence="10" type="primary">yeaB</name>
    <name evidence="10" type="ORF">GCM10007971_24960</name>
</gene>